<dbReference type="EMBL" id="JADPUN010000099">
    <property type="protein sequence ID" value="MBF9128959.1"/>
    <property type="molecule type" value="Genomic_DNA"/>
</dbReference>
<comment type="caution">
    <text evidence="2">The sequence shown here is derived from an EMBL/GenBank/DDBJ whole genome shotgun (WGS) entry which is preliminary data.</text>
</comment>
<reference evidence="2 3" key="1">
    <citation type="submission" date="2020-11" db="EMBL/GenBank/DDBJ databases">
        <title>A novel isolate from a Black sea contaminated sediment with potential to produce alkanes: Plantactinospora alkalitolerans sp. nov.</title>
        <authorList>
            <person name="Carro L."/>
            <person name="Veyisoglu A."/>
            <person name="Guven K."/>
            <person name="Schumann P."/>
            <person name="Klenk H.-P."/>
            <person name="Sahin N."/>
        </authorList>
    </citation>
    <scope>NUCLEOTIDE SEQUENCE [LARGE SCALE GENOMIC DNA]</scope>
    <source>
        <strain evidence="2 3">S1510</strain>
    </source>
</reference>
<keyword evidence="3" id="KW-1185">Reference proteome</keyword>
<evidence type="ECO:0000256" key="1">
    <source>
        <dbReference type="SAM" id="MobiDB-lite"/>
    </source>
</evidence>
<feature type="region of interest" description="Disordered" evidence="1">
    <location>
        <begin position="475"/>
        <end position="505"/>
    </location>
</feature>
<dbReference type="Proteomes" id="UP000638560">
    <property type="component" value="Unassembled WGS sequence"/>
</dbReference>
<dbReference type="RefSeq" id="WP_196200601.1">
    <property type="nucleotide sequence ID" value="NZ_JADPUN010000099.1"/>
</dbReference>
<evidence type="ECO:0000313" key="3">
    <source>
        <dbReference type="Proteomes" id="UP000638560"/>
    </source>
</evidence>
<feature type="compositionally biased region" description="Low complexity" evidence="1">
    <location>
        <begin position="487"/>
        <end position="505"/>
    </location>
</feature>
<gene>
    <name evidence="2" type="ORF">I0C86_08170</name>
</gene>
<accession>A0ABS0GRY0</accession>
<name>A0ABS0GRY0_9ACTN</name>
<sequence>MTLFIQNDAVGAGAGTVQPELAMANLTVIANLDTGIGLAPAAGNLQQVTYARTDPGIPPTRLDALVNTNFAVNPAGIDIIVLAVGPNFTLRDGTLITTVGGTALAPAGTTGPGAPLNGTASCLVIYDTSDKGGEGYCLARAGSGGTLDLRLSLPVMAYHELSHAFRIVTGAVRQLTFTCNPSSPEERAAITDENDMRSQLAAINGEPVVLRDPGNHCGRSCGGGGNGNCCIVASVSSGSPLSVEVAELRRLRDQFLRRSEVGHAFFDSLHYAYYGFSPQVVGVMATDLGVRATALHGFVRPLIRILHLIRDHAIDGLDPDELGRRCVDALGDPAETSAARSALVRALAIIRDRDATGLSPAEQTVADLLAGRAVPDPHVSWGLIEPVRLYHLLLRLVRTGVPSADVGRWFADAVDDWAGNLPIDACWGAFDLVTARRELDVLESTLLRDPRPRKVFLRRLAERHPTATALTTAVAERSAANGRDATGRNANGRNSGAGRSEGVST</sequence>
<protein>
    <submittedName>
        <fullName evidence="2">Uncharacterized protein</fullName>
    </submittedName>
</protein>
<evidence type="ECO:0000313" key="2">
    <source>
        <dbReference type="EMBL" id="MBF9128959.1"/>
    </source>
</evidence>
<proteinExistence type="predicted"/>
<organism evidence="2 3">
    <name type="scientific">Plantactinospora alkalitolerans</name>
    <dbReference type="NCBI Taxonomy" id="2789879"/>
    <lineage>
        <taxon>Bacteria</taxon>
        <taxon>Bacillati</taxon>
        <taxon>Actinomycetota</taxon>
        <taxon>Actinomycetes</taxon>
        <taxon>Micromonosporales</taxon>
        <taxon>Micromonosporaceae</taxon>
        <taxon>Plantactinospora</taxon>
    </lineage>
</organism>